<evidence type="ECO:0000313" key="1">
    <source>
        <dbReference type="EMBL" id="CAE10987.1"/>
    </source>
</evidence>
<evidence type="ECO:0000313" key="2">
    <source>
        <dbReference type="Proteomes" id="UP000000422"/>
    </source>
</evidence>
<keyword evidence="2" id="KW-1185">Reference proteome</keyword>
<reference evidence="1 2" key="1">
    <citation type="journal article" date="2003" name="Proc. Natl. Acad. Sci. U.S.A.">
        <title>Complete genome sequence and analysis of Wolinella succinogenes.</title>
        <authorList>
            <person name="Baar C."/>
            <person name="Eppinger M."/>
            <person name="Raddatz G."/>
            <person name="Simon JM."/>
            <person name="Lanz C."/>
            <person name="Klimmek O."/>
            <person name="Nandakumar R."/>
            <person name="Gross R."/>
            <person name="Rosinus A."/>
            <person name="Keller H."/>
            <person name="Jagtap P."/>
            <person name="Linke B."/>
            <person name="Meyer F."/>
            <person name="Lederer H."/>
            <person name="Schuster S.C."/>
        </authorList>
    </citation>
    <scope>NUCLEOTIDE SEQUENCE [LARGE SCALE GENOMIC DNA]</scope>
    <source>
        <strain evidence="2">ATCC 29543 / DSM 1740 / CCUG 13145 / JCM 31913 / LMG 7466 / NCTC 11488 / FDC 602W</strain>
    </source>
</reference>
<dbReference type="KEGG" id="wsu:WS1984"/>
<proteinExistence type="predicted"/>
<sequence length="60" mass="6917">MILPYLDAFVGDSNTPSPKSWLKERPTPRAYFEALYRYNLAYIQQKEGICAKATRFSLEG</sequence>
<protein>
    <submittedName>
        <fullName evidence="1">Uncharacterized protein</fullName>
    </submittedName>
</protein>
<accession>Q7MQV2</accession>
<gene>
    <name evidence="1" type="ordered locus">WS1984</name>
</gene>
<dbReference type="Proteomes" id="UP000000422">
    <property type="component" value="Chromosome"/>
</dbReference>
<organism evidence="2">
    <name type="scientific">Wolinella succinogenes (strain ATCC 29543 / DSM 1740 / CCUG 13145 / JCM 31913 / LMG 7466 / NCTC 11488 / FDC 602W)</name>
    <name type="common">Vibrio succinogenes</name>
    <dbReference type="NCBI Taxonomy" id="273121"/>
    <lineage>
        <taxon>Bacteria</taxon>
        <taxon>Pseudomonadati</taxon>
        <taxon>Campylobacterota</taxon>
        <taxon>Epsilonproteobacteria</taxon>
        <taxon>Campylobacterales</taxon>
        <taxon>Helicobacteraceae</taxon>
        <taxon>Wolinella</taxon>
    </lineage>
</organism>
<dbReference type="STRING" id="273121.WS1984"/>
<dbReference type="AlphaFoldDB" id="Q7MQV2"/>
<dbReference type="HOGENOM" id="CLU_2940711_0_0_7"/>
<name>Q7MQV2_WOLSU</name>
<dbReference type="EMBL" id="BX571662">
    <property type="protein sequence ID" value="CAE10987.1"/>
    <property type="molecule type" value="Genomic_DNA"/>
</dbReference>